<dbReference type="AlphaFoldDB" id="A0A2N5PGZ1"/>
<dbReference type="EMBL" id="QRWQ01000039">
    <property type="protein sequence ID" value="RGT34746.1"/>
    <property type="molecule type" value="Genomic_DNA"/>
</dbReference>
<evidence type="ECO:0000313" key="13">
    <source>
        <dbReference type="Proteomes" id="UP000283834"/>
    </source>
</evidence>
<dbReference type="GO" id="GO:0006508">
    <property type="term" value="P:proteolysis"/>
    <property type="evidence" value="ECO:0007669"/>
    <property type="project" value="UniProtKB-KW"/>
</dbReference>
<evidence type="ECO:0000256" key="6">
    <source>
        <dbReference type="ARBA" id="ARBA00022989"/>
    </source>
</evidence>
<feature type="transmembrane region" description="Helical" evidence="8">
    <location>
        <begin position="73"/>
        <end position="92"/>
    </location>
</feature>
<dbReference type="EMBL" id="QRLN01000008">
    <property type="protein sequence ID" value="RHJ12583.1"/>
    <property type="molecule type" value="Genomic_DNA"/>
</dbReference>
<gene>
    <name evidence="12" type="ORF">DW142_07535</name>
    <name evidence="11" type="ORF">DW270_08350</name>
    <name evidence="10" type="ORF">DWX36_17090</name>
    <name evidence="9" type="ORF">LIQ10_18850</name>
</gene>
<organism evidence="10 13">
    <name type="scientific">Mediterraneibacter gnavus</name>
    <name type="common">Ruminococcus gnavus</name>
    <dbReference type="NCBI Taxonomy" id="33038"/>
    <lineage>
        <taxon>Bacteria</taxon>
        <taxon>Bacillati</taxon>
        <taxon>Bacillota</taxon>
        <taxon>Clostridia</taxon>
        <taxon>Lachnospirales</taxon>
        <taxon>Lachnospiraceae</taxon>
        <taxon>Mediterraneibacter</taxon>
    </lineage>
</organism>
<evidence type="ECO:0000313" key="10">
    <source>
        <dbReference type="EMBL" id="RGT34746.1"/>
    </source>
</evidence>
<sequence length="186" mass="20801">MIKILLNRGYALQYDEQIISYGIKYVLQVIKTLVIAIAIGSVTQKIMNTGIYVYFFIKLRKKCGGYHAPTQEICCTLFGIFLFITILGDGIFLDVHKIIIIVSAFVVYLKLSYEVPCGTIQNPIPNGVKVIMAKELKHYCQIGIFLLGGVSILNIDMGYFAACGVIVCGVLFGIGKQRENEKRYNK</sequence>
<keyword evidence="5" id="KW-0378">Hydrolase</keyword>
<dbReference type="Proteomes" id="UP000283834">
    <property type="component" value="Unassembled WGS sequence"/>
</dbReference>
<keyword evidence="2" id="KW-0673">Quorum sensing</keyword>
<accession>A0A2N5PGZ1</accession>
<evidence type="ECO:0000256" key="5">
    <source>
        <dbReference type="ARBA" id="ARBA00022801"/>
    </source>
</evidence>
<reference evidence="13 14" key="1">
    <citation type="submission" date="2018-08" db="EMBL/GenBank/DDBJ databases">
        <title>A genome reference for cultivated species of the human gut microbiota.</title>
        <authorList>
            <person name="Zou Y."/>
            <person name="Xue W."/>
            <person name="Luo G."/>
        </authorList>
    </citation>
    <scope>NUCLEOTIDE SEQUENCE [LARGE SCALE GENOMIC DNA]</scope>
    <source>
        <strain evidence="10 13">AF19-16AC</strain>
        <strain evidence="12 14">AM12-54</strain>
        <strain evidence="11 15">AM22-7AC</strain>
    </source>
</reference>
<dbReference type="GO" id="GO:0016020">
    <property type="term" value="C:membrane"/>
    <property type="evidence" value="ECO:0007669"/>
    <property type="project" value="InterPro"/>
</dbReference>
<reference evidence="9" key="2">
    <citation type="submission" date="2021-10" db="EMBL/GenBank/DDBJ databases">
        <title>Collection of gut derived symbiotic bacterial strains cultured from healthy donors.</title>
        <authorList>
            <person name="Lin H."/>
            <person name="Littmann E."/>
            <person name="Claire K."/>
            <person name="Pamer E."/>
        </authorList>
    </citation>
    <scope>NUCLEOTIDE SEQUENCE</scope>
    <source>
        <strain evidence="9">MSK.23.4</strain>
    </source>
</reference>
<dbReference type="EMBL" id="JAJBNC010000062">
    <property type="protein sequence ID" value="MCB5495757.1"/>
    <property type="molecule type" value="Genomic_DNA"/>
</dbReference>
<keyword evidence="7 8" id="KW-0472">Membrane</keyword>
<dbReference type="GO" id="GO:0009372">
    <property type="term" value="P:quorum sensing"/>
    <property type="evidence" value="ECO:0007669"/>
    <property type="project" value="UniProtKB-KW"/>
</dbReference>
<evidence type="ECO:0000313" key="15">
    <source>
        <dbReference type="Proteomes" id="UP000285697"/>
    </source>
</evidence>
<keyword evidence="6 8" id="KW-1133">Transmembrane helix</keyword>
<dbReference type="Proteomes" id="UP000283992">
    <property type="component" value="Unassembled WGS sequence"/>
</dbReference>
<feature type="transmembrane region" description="Helical" evidence="8">
    <location>
        <begin position="33"/>
        <end position="57"/>
    </location>
</feature>
<name>A0A2N5PGZ1_MEDGN</name>
<keyword evidence="3" id="KW-0645">Protease</keyword>
<evidence type="ECO:0000256" key="7">
    <source>
        <dbReference type="ARBA" id="ARBA00023136"/>
    </source>
</evidence>
<evidence type="ECO:0000313" key="12">
    <source>
        <dbReference type="EMBL" id="RHJ12583.1"/>
    </source>
</evidence>
<keyword evidence="1" id="KW-1003">Cell membrane</keyword>
<evidence type="ECO:0000313" key="11">
    <source>
        <dbReference type="EMBL" id="RHG19323.1"/>
    </source>
</evidence>
<evidence type="ECO:0000256" key="4">
    <source>
        <dbReference type="ARBA" id="ARBA00022692"/>
    </source>
</evidence>
<dbReference type="EMBL" id="QRIA01000008">
    <property type="protein sequence ID" value="RHG19323.1"/>
    <property type="molecule type" value="Genomic_DNA"/>
</dbReference>
<feature type="transmembrane region" description="Helical" evidence="8">
    <location>
        <begin position="159"/>
        <end position="175"/>
    </location>
</feature>
<dbReference type="Pfam" id="PF04647">
    <property type="entry name" value="AgrB"/>
    <property type="match status" value="1"/>
</dbReference>
<dbReference type="InterPro" id="IPR006741">
    <property type="entry name" value="AgrB"/>
</dbReference>
<dbReference type="RefSeq" id="WP_101874931.1">
    <property type="nucleotide sequence ID" value="NZ_CAXSNP010000022.1"/>
</dbReference>
<protein>
    <submittedName>
        <fullName evidence="9">Accessory gene regulator B family protein</fullName>
    </submittedName>
</protein>
<evidence type="ECO:0000256" key="1">
    <source>
        <dbReference type="ARBA" id="ARBA00022475"/>
    </source>
</evidence>
<evidence type="ECO:0000256" key="8">
    <source>
        <dbReference type="SAM" id="Phobius"/>
    </source>
</evidence>
<evidence type="ECO:0000313" key="14">
    <source>
        <dbReference type="Proteomes" id="UP000283992"/>
    </source>
</evidence>
<keyword evidence="4 8" id="KW-0812">Transmembrane</keyword>
<comment type="caution">
    <text evidence="10">The sequence shown here is derived from an EMBL/GenBank/DDBJ whole genome shotgun (WGS) entry which is preliminary data.</text>
</comment>
<dbReference type="GO" id="GO:0008233">
    <property type="term" value="F:peptidase activity"/>
    <property type="evidence" value="ECO:0007669"/>
    <property type="project" value="UniProtKB-KW"/>
</dbReference>
<evidence type="ECO:0000256" key="2">
    <source>
        <dbReference type="ARBA" id="ARBA00022654"/>
    </source>
</evidence>
<evidence type="ECO:0000313" key="9">
    <source>
        <dbReference type="EMBL" id="MCB5495757.1"/>
    </source>
</evidence>
<dbReference type="Proteomes" id="UP000285697">
    <property type="component" value="Unassembled WGS sequence"/>
</dbReference>
<proteinExistence type="predicted"/>
<dbReference type="Proteomes" id="UP001297422">
    <property type="component" value="Unassembled WGS sequence"/>
</dbReference>
<evidence type="ECO:0000256" key="3">
    <source>
        <dbReference type="ARBA" id="ARBA00022670"/>
    </source>
</evidence>